<proteinExistence type="predicted"/>
<evidence type="ECO:0000256" key="3">
    <source>
        <dbReference type="ARBA" id="ARBA00022723"/>
    </source>
</evidence>
<evidence type="ECO:0000313" key="8">
    <source>
        <dbReference type="Proteomes" id="UP000030512"/>
    </source>
</evidence>
<dbReference type="CDD" id="cd01335">
    <property type="entry name" value="Radical_SAM"/>
    <property type="match status" value="1"/>
</dbReference>
<dbReference type="Pfam" id="PF04055">
    <property type="entry name" value="Radical_SAM"/>
    <property type="match status" value="1"/>
</dbReference>
<dbReference type="GO" id="GO:0003824">
    <property type="term" value="F:catalytic activity"/>
    <property type="evidence" value="ECO:0007669"/>
    <property type="project" value="InterPro"/>
</dbReference>
<dbReference type="RefSeq" id="WP_036273199.1">
    <property type="nucleotide sequence ID" value="NZ_CP014476.1"/>
</dbReference>
<feature type="domain" description="Radical SAM core" evidence="6">
    <location>
        <begin position="27"/>
        <end position="278"/>
    </location>
</feature>
<dbReference type="InterPro" id="IPR013785">
    <property type="entry name" value="Aldolase_TIM"/>
</dbReference>
<evidence type="ECO:0000256" key="1">
    <source>
        <dbReference type="ARBA" id="ARBA00001966"/>
    </source>
</evidence>
<dbReference type="OrthoDB" id="9800840at2"/>
<dbReference type="SUPFAM" id="SSF102114">
    <property type="entry name" value="Radical SAM enzymes"/>
    <property type="match status" value="1"/>
</dbReference>
<name>A0A126T5W4_9GAMM</name>
<evidence type="ECO:0000259" key="6">
    <source>
        <dbReference type="PROSITE" id="PS51918"/>
    </source>
</evidence>
<evidence type="ECO:0000256" key="2">
    <source>
        <dbReference type="ARBA" id="ARBA00022691"/>
    </source>
</evidence>
<protein>
    <submittedName>
        <fullName evidence="7">Radical SAM protein</fullName>
    </submittedName>
</protein>
<dbReference type="PROSITE" id="PS51918">
    <property type="entry name" value="RADICAL_SAM"/>
    <property type="match status" value="1"/>
</dbReference>
<dbReference type="SFLD" id="SFLDS00029">
    <property type="entry name" value="Radical_SAM"/>
    <property type="match status" value="1"/>
</dbReference>
<dbReference type="InterPro" id="IPR007197">
    <property type="entry name" value="rSAM"/>
</dbReference>
<organism evidence="7 8">
    <name type="scientific">Methylomonas denitrificans</name>
    <dbReference type="NCBI Taxonomy" id="1538553"/>
    <lineage>
        <taxon>Bacteria</taxon>
        <taxon>Pseudomonadati</taxon>
        <taxon>Pseudomonadota</taxon>
        <taxon>Gammaproteobacteria</taxon>
        <taxon>Methylococcales</taxon>
        <taxon>Methylococcaceae</taxon>
        <taxon>Methylomonas</taxon>
    </lineage>
</organism>
<dbReference type="InterPro" id="IPR058240">
    <property type="entry name" value="rSAM_sf"/>
</dbReference>
<dbReference type="EMBL" id="CP014476">
    <property type="protein sequence ID" value="AMK77481.1"/>
    <property type="molecule type" value="Genomic_DNA"/>
</dbReference>
<dbReference type="GO" id="GO:0046872">
    <property type="term" value="F:metal ion binding"/>
    <property type="evidence" value="ECO:0007669"/>
    <property type="project" value="UniProtKB-KW"/>
</dbReference>
<reference evidence="7 8" key="1">
    <citation type="journal article" date="2015" name="Environ. Microbiol.">
        <title>Methane oxidation coupled to nitrate reduction under hypoxia by the Gammaproteobacterium Methylomonas denitrificans, sp. nov. type strain FJG1.</title>
        <authorList>
            <person name="Kits K.D."/>
            <person name="Klotz M.G."/>
            <person name="Stein L.Y."/>
        </authorList>
    </citation>
    <scope>NUCLEOTIDE SEQUENCE [LARGE SCALE GENOMIC DNA]</scope>
    <source>
        <strain evidence="7 8">FJG1</strain>
    </source>
</reference>
<sequence length="283" mass="31959">MKPILTTTNHNRNVAGLKYVYPVISRRAGGLSIGVNFNPNNACNWRCIYCQVPELQRGNAPEMDFALLEQELRFFLDYVQHGDFFEQFNVEIDQRVIKDIAISGNGEPTSLMDFDKAVRLIGEIATESGVFPASKFVLISNGSLIHQSTVQAGLAELARYNGELWFKLDSATEQGRKLINNTGQSQQKLLEHLKIAASLCPTKLQTCMLHYRQAWSDSEKQAYLALLQELRVSKIKLQEIMLYSMARQSFQAEADELERMDIEEMNAFAADIKALGYDVSVSH</sequence>
<keyword evidence="8" id="KW-1185">Reference proteome</keyword>
<comment type="cofactor">
    <cofactor evidence="1">
        <name>[4Fe-4S] cluster</name>
        <dbReference type="ChEBI" id="CHEBI:49883"/>
    </cofactor>
</comment>
<accession>A0A126T5W4</accession>
<dbReference type="Proteomes" id="UP000030512">
    <property type="component" value="Chromosome"/>
</dbReference>
<dbReference type="AlphaFoldDB" id="A0A126T5W4"/>
<dbReference type="GO" id="GO:0051536">
    <property type="term" value="F:iron-sulfur cluster binding"/>
    <property type="evidence" value="ECO:0007669"/>
    <property type="project" value="UniProtKB-KW"/>
</dbReference>
<dbReference type="KEGG" id="mdn:JT25_013485"/>
<evidence type="ECO:0000313" key="7">
    <source>
        <dbReference type="EMBL" id="AMK77481.1"/>
    </source>
</evidence>
<keyword evidence="3" id="KW-0479">Metal-binding</keyword>
<keyword evidence="4" id="KW-0408">Iron</keyword>
<keyword evidence="5" id="KW-0411">Iron-sulfur</keyword>
<gene>
    <name evidence="7" type="ORF">JT25_013485</name>
</gene>
<evidence type="ECO:0000256" key="4">
    <source>
        <dbReference type="ARBA" id="ARBA00023004"/>
    </source>
</evidence>
<keyword evidence="2" id="KW-0949">S-adenosyl-L-methionine</keyword>
<evidence type="ECO:0000256" key="5">
    <source>
        <dbReference type="ARBA" id="ARBA00023014"/>
    </source>
</evidence>
<dbReference type="STRING" id="1538553.JT25_013485"/>
<dbReference type="Gene3D" id="3.20.20.70">
    <property type="entry name" value="Aldolase class I"/>
    <property type="match status" value="1"/>
</dbReference>